<dbReference type="KEGG" id="srt:Srot_1937"/>
<dbReference type="InterPro" id="IPR016163">
    <property type="entry name" value="Ald_DH_C"/>
</dbReference>
<protein>
    <recommendedName>
        <fullName evidence="5">aldehyde dehydrogenase (NAD(+))</fullName>
        <ecNumber evidence="5">1.2.1.3</ecNumber>
    </recommendedName>
</protein>
<dbReference type="InterPro" id="IPR016161">
    <property type="entry name" value="Ald_DH/histidinol_DH"/>
</dbReference>
<dbReference type="SUPFAM" id="SSF53720">
    <property type="entry name" value="ALDH-like"/>
    <property type="match status" value="1"/>
</dbReference>
<dbReference type="PANTHER" id="PTHR43521">
    <property type="entry name" value="ALPHA-AMINOADIPIC SEMIALDEHYDE DEHYDROGENASE"/>
    <property type="match status" value="1"/>
</dbReference>
<dbReference type="PROSITE" id="PS00687">
    <property type="entry name" value="ALDEHYDE_DEHYDR_GLU"/>
    <property type="match status" value="1"/>
</dbReference>
<keyword evidence="4" id="KW-0520">NAD</keyword>
<sequence length="518" mass="54085">MTENPIQPSLRRLLAEALAELRIDQGAWTGEGPDSLAVRTPITGGELLRLKADDGQGVAASVAAAHTAFLAWREVPAPARGAVVRRLGELLREHKTALAALVTLEAGKITTEALGEAQEMIDVCEFAVGLSRQLYGKTIASERPGHALRETWHPLGVVGVISAFNFPVAVWAWNTALALVCGDTVVWKPSELTPLTAVACHGLLRRALEDTGNDPNTHQLVLGGPGAGEALLDDPRVALVSATGSTRMGREVAPRVAARFGRSLLELGGNNAAVVAPSADLDLALRGVVFAAAGTAGQRCTTLRRLIVHESVVEELVPRLVSAYQGLRIGNPLSEGVLVGPLIHRGAYEGMAKALEQAQHEGGKVLVGGERAPTPPGCAADGPGESYYVSPAIVRMPGHTAVVAQETFAPILYVLAYAELDEAIALNNAVPQGLSSAIFTNDVREAERFLSASGSDCGIANVNIGTSGAEIGGAFGGEKETGGGRESGSDSWKAYMRRCTATVNYSAELPLAQGVDFS</sequence>
<evidence type="ECO:0000256" key="6">
    <source>
        <dbReference type="PROSITE-ProRule" id="PRU10007"/>
    </source>
</evidence>
<reference evidence="9 10" key="1">
    <citation type="journal article" date="2010" name="Stand. Genomic Sci.">
        <title>Complete genome sequence of Segniliparus rotundus type strain (CDC 1076).</title>
        <authorList>
            <person name="Sikorski J."/>
            <person name="Lapidus A."/>
            <person name="Copeland A."/>
            <person name="Misra M."/>
            <person name="Glavina Del Rio T."/>
            <person name="Nolan M."/>
            <person name="Lucas S."/>
            <person name="Chen F."/>
            <person name="Tice H."/>
            <person name="Cheng J.F."/>
            <person name="Jando M."/>
            <person name="Schneider S."/>
            <person name="Bruce D."/>
            <person name="Goodwin L."/>
            <person name="Pitluck S."/>
            <person name="Liolios K."/>
            <person name="Mikhailova N."/>
            <person name="Pati A."/>
            <person name="Ivanova N."/>
            <person name="Mavromatis K."/>
            <person name="Chen A."/>
            <person name="Palaniappan K."/>
            <person name="Chertkov O."/>
            <person name="Land M."/>
            <person name="Hauser L."/>
            <person name="Chang Y.J."/>
            <person name="Jeffries C.D."/>
            <person name="Brettin T."/>
            <person name="Detter J.C."/>
            <person name="Han C."/>
            <person name="Rohde M."/>
            <person name="Goker M."/>
            <person name="Bristow J."/>
            <person name="Eisen J.A."/>
            <person name="Markowitz V."/>
            <person name="Hugenholtz P."/>
            <person name="Kyrpides N.C."/>
            <person name="Klenk H.P."/>
        </authorList>
    </citation>
    <scope>NUCLEOTIDE SEQUENCE [LARGE SCALE GENOMIC DNA]</scope>
    <source>
        <strain evidence="10">ATCC BAA-972 / CDC 1076 / CIP 108378 / DSM 44985 / JCM 13578</strain>
    </source>
</reference>
<dbReference type="GO" id="GO:0004029">
    <property type="term" value="F:aldehyde dehydrogenase (NAD+) activity"/>
    <property type="evidence" value="ECO:0007669"/>
    <property type="project" value="UniProtKB-EC"/>
</dbReference>
<dbReference type="EC" id="1.2.1.3" evidence="5"/>
<dbReference type="PANTHER" id="PTHR43521:SF1">
    <property type="entry name" value="ALPHA-AMINOADIPIC SEMIALDEHYDE DEHYDROGENASE"/>
    <property type="match status" value="1"/>
</dbReference>
<gene>
    <name evidence="9" type="ordered locus">Srot_1937</name>
</gene>
<dbReference type="InterPro" id="IPR029510">
    <property type="entry name" value="Ald_DH_CS_GLU"/>
</dbReference>
<dbReference type="Gene3D" id="3.40.605.10">
    <property type="entry name" value="Aldehyde Dehydrogenase, Chain A, domain 1"/>
    <property type="match status" value="1"/>
</dbReference>
<comment type="subunit">
    <text evidence="2">Homotetramer.</text>
</comment>
<name>D6Z8W5_SEGRD</name>
<keyword evidence="10" id="KW-1185">Reference proteome</keyword>
<dbReference type="STRING" id="640132.Srot_1937"/>
<dbReference type="InterPro" id="IPR015590">
    <property type="entry name" value="Aldehyde_DH_dom"/>
</dbReference>
<evidence type="ECO:0000256" key="2">
    <source>
        <dbReference type="ARBA" id="ARBA00011881"/>
    </source>
</evidence>
<evidence type="ECO:0000256" key="3">
    <source>
        <dbReference type="ARBA" id="ARBA00023002"/>
    </source>
</evidence>
<feature type="active site" evidence="6">
    <location>
        <position position="266"/>
    </location>
</feature>
<dbReference type="Pfam" id="PF00171">
    <property type="entry name" value="Aldedh"/>
    <property type="match status" value="1"/>
</dbReference>
<proteinExistence type="inferred from homology"/>
<dbReference type="HOGENOM" id="CLU_005391_1_2_11"/>
<evidence type="ECO:0000313" key="10">
    <source>
        <dbReference type="Proteomes" id="UP000002247"/>
    </source>
</evidence>
<dbReference type="Gene3D" id="3.40.309.10">
    <property type="entry name" value="Aldehyde Dehydrogenase, Chain A, domain 2"/>
    <property type="match status" value="1"/>
</dbReference>
<evidence type="ECO:0000256" key="1">
    <source>
        <dbReference type="ARBA" id="ARBA00009986"/>
    </source>
</evidence>
<feature type="domain" description="Aldehyde dehydrogenase" evidence="8">
    <location>
        <begin position="31"/>
        <end position="497"/>
    </location>
</feature>
<dbReference type="InterPro" id="IPR044638">
    <property type="entry name" value="ALDH7A1-like"/>
</dbReference>
<evidence type="ECO:0000259" key="8">
    <source>
        <dbReference type="Pfam" id="PF00171"/>
    </source>
</evidence>
<evidence type="ECO:0000256" key="5">
    <source>
        <dbReference type="ARBA" id="ARBA00024226"/>
    </source>
</evidence>
<dbReference type="Proteomes" id="UP000002247">
    <property type="component" value="Chromosome"/>
</dbReference>
<dbReference type="AlphaFoldDB" id="D6Z8W5"/>
<dbReference type="FunFam" id="3.40.309.10:FF:000018">
    <property type="entry name" value="Alpha-aminoadipic semialdehyde dehydrogenase"/>
    <property type="match status" value="1"/>
</dbReference>
<keyword evidence="3 7" id="KW-0560">Oxidoreductase</keyword>
<evidence type="ECO:0000256" key="4">
    <source>
        <dbReference type="ARBA" id="ARBA00023027"/>
    </source>
</evidence>
<dbReference type="InterPro" id="IPR016162">
    <property type="entry name" value="Ald_DH_N"/>
</dbReference>
<dbReference type="EMBL" id="CP001958">
    <property type="protein sequence ID" value="ADG98395.1"/>
    <property type="molecule type" value="Genomic_DNA"/>
</dbReference>
<dbReference type="CDD" id="cd07130">
    <property type="entry name" value="ALDH_F7_AASADH"/>
    <property type="match status" value="1"/>
</dbReference>
<comment type="similarity">
    <text evidence="1 7">Belongs to the aldehyde dehydrogenase family.</text>
</comment>
<evidence type="ECO:0000256" key="7">
    <source>
        <dbReference type="RuleBase" id="RU003345"/>
    </source>
</evidence>
<evidence type="ECO:0000313" key="9">
    <source>
        <dbReference type="EMBL" id="ADG98395.1"/>
    </source>
</evidence>
<organism evidence="9 10">
    <name type="scientific">Segniliparus rotundus (strain ATCC BAA-972 / CDC 1076 / CIP 108378 / DSM 44985 / JCM 13578)</name>
    <dbReference type="NCBI Taxonomy" id="640132"/>
    <lineage>
        <taxon>Bacteria</taxon>
        <taxon>Bacillati</taxon>
        <taxon>Actinomycetota</taxon>
        <taxon>Actinomycetes</taxon>
        <taxon>Mycobacteriales</taxon>
        <taxon>Segniliparaceae</taxon>
        <taxon>Segniliparus</taxon>
    </lineage>
</organism>
<dbReference type="RefSeq" id="WP_013138848.1">
    <property type="nucleotide sequence ID" value="NC_014168.1"/>
</dbReference>
<accession>D6Z8W5</accession>
<dbReference type="OrthoDB" id="6882680at2"/>
<dbReference type="eggNOG" id="COG1012">
    <property type="taxonomic scope" value="Bacteria"/>
</dbReference>